<dbReference type="Pfam" id="PF02955">
    <property type="entry name" value="GSH-S_ATP"/>
    <property type="match status" value="1"/>
</dbReference>
<dbReference type="SUPFAM" id="SSF56059">
    <property type="entry name" value="Glutathione synthetase ATP-binding domain-like"/>
    <property type="match status" value="1"/>
</dbReference>
<dbReference type="InterPro" id="IPR004218">
    <property type="entry name" value="GSHS_ATP-bd"/>
</dbReference>
<sequence length="299" mass="32482">MKGCPSSPLSIAIATCNDWPLPGEGLLVVMEALEVEGYSVTVLPWQDGVQAFADADLILPLAIWDYAKYPQVFRDWLDEVSEAGGRFGNCPKLMAWNMEKSYLLDLQQRGVTVPKTILIDKTEQVLPVMEAQDWPRAVIKPAIGQSGHGVRMLEGPLPDVLEIDRPHILQDWVPEIKQGELSMIFLNGGFSHAVTRMPSAEDWRANSQYGVTVTPADAPVTAIGAATACLSDLATLPLYARVDGVMMSDGDFLLTELELIEPAMFFNIVPGSASGLAQAICSYMNSQDASVLLNESDSA</sequence>
<dbReference type="Gene3D" id="3.30.470.20">
    <property type="entry name" value="ATP-grasp fold, B domain"/>
    <property type="match status" value="1"/>
</dbReference>
<dbReference type="EMBL" id="OBEL01000002">
    <property type="protein sequence ID" value="SNZ19569.1"/>
    <property type="molecule type" value="Genomic_DNA"/>
</dbReference>
<reference evidence="2 3" key="1">
    <citation type="submission" date="2017-09" db="EMBL/GenBank/DDBJ databases">
        <authorList>
            <person name="Ehlers B."/>
            <person name="Leendertz F.H."/>
        </authorList>
    </citation>
    <scope>NUCLEOTIDE SEQUENCE [LARGE SCALE GENOMIC DNA]</scope>
    <source>
        <strain evidence="2 3">DSM 18289</strain>
    </source>
</reference>
<evidence type="ECO:0000259" key="1">
    <source>
        <dbReference type="Pfam" id="PF02955"/>
    </source>
</evidence>
<dbReference type="RefSeq" id="WP_097153907.1">
    <property type="nucleotide sequence ID" value="NZ_OBEL01000002.1"/>
</dbReference>
<dbReference type="OrthoDB" id="3373978at2"/>
<gene>
    <name evidence="2" type="ORF">SAMN06265368_2659</name>
</gene>
<proteinExistence type="predicted"/>
<protein>
    <submittedName>
        <fullName evidence="2">Glutathione synthetase, ATP-grasp domain</fullName>
    </submittedName>
</protein>
<evidence type="ECO:0000313" key="3">
    <source>
        <dbReference type="Proteomes" id="UP000219439"/>
    </source>
</evidence>
<feature type="domain" description="Prokaryotic glutathione synthetase ATP-binding" evidence="1">
    <location>
        <begin position="112"/>
        <end position="213"/>
    </location>
</feature>
<accession>A0A285PCX7</accession>
<organism evidence="2 3">
    <name type="scientific">Cohaesibacter gelatinilyticus</name>
    <dbReference type="NCBI Taxonomy" id="372072"/>
    <lineage>
        <taxon>Bacteria</taxon>
        <taxon>Pseudomonadati</taxon>
        <taxon>Pseudomonadota</taxon>
        <taxon>Alphaproteobacteria</taxon>
        <taxon>Hyphomicrobiales</taxon>
        <taxon>Cohaesibacteraceae</taxon>
    </lineage>
</organism>
<name>A0A285PCX7_9HYPH</name>
<dbReference type="AlphaFoldDB" id="A0A285PCX7"/>
<dbReference type="PANTHER" id="PTHR39217:SF1">
    <property type="entry name" value="GLUTATHIONE SYNTHETASE"/>
    <property type="match status" value="1"/>
</dbReference>
<dbReference type="PANTHER" id="PTHR39217">
    <property type="match status" value="1"/>
</dbReference>
<dbReference type="GO" id="GO:0005524">
    <property type="term" value="F:ATP binding"/>
    <property type="evidence" value="ECO:0007669"/>
    <property type="project" value="InterPro"/>
</dbReference>
<dbReference type="Proteomes" id="UP000219439">
    <property type="component" value="Unassembled WGS sequence"/>
</dbReference>
<keyword evidence="3" id="KW-1185">Reference proteome</keyword>
<evidence type="ECO:0000313" key="2">
    <source>
        <dbReference type="EMBL" id="SNZ19569.1"/>
    </source>
</evidence>
<dbReference type="GO" id="GO:0004363">
    <property type="term" value="F:glutathione synthase activity"/>
    <property type="evidence" value="ECO:0007669"/>
    <property type="project" value="InterPro"/>
</dbReference>
<dbReference type="InterPro" id="IPR053191">
    <property type="entry name" value="DcsG_Biosynth_Enzyme"/>
</dbReference>